<evidence type="ECO:0000259" key="4">
    <source>
        <dbReference type="PROSITE" id="PS51846"/>
    </source>
</evidence>
<dbReference type="Proteomes" id="UP001203207">
    <property type="component" value="Unassembled WGS sequence"/>
</dbReference>
<dbReference type="PROSITE" id="PS51846">
    <property type="entry name" value="CNNM"/>
    <property type="match status" value="1"/>
</dbReference>
<gene>
    <name evidence="5" type="ORF">AArcSt2_11495</name>
</gene>
<dbReference type="RefSeq" id="WP_250584784.1">
    <property type="nucleotide sequence ID" value="NZ_JAKRVX010000004.1"/>
</dbReference>
<accession>A0AAE3FYC7</accession>
<keyword evidence="3" id="KW-0812">Transmembrane</keyword>
<evidence type="ECO:0000313" key="5">
    <source>
        <dbReference type="EMBL" id="MCL9817569.1"/>
    </source>
</evidence>
<evidence type="ECO:0000256" key="2">
    <source>
        <dbReference type="ARBA" id="ARBA00023122"/>
    </source>
</evidence>
<organism evidence="5 6">
    <name type="scientific">Natronocalculus amylovorans</name>
    <dbReference type="NCBI Taxonomy" id="2917812"/>
    <lineage>
        <taxon>Archaea</taxon>
        <taxon>Methanobacteriati</taxon>
        <taxon>Methanobacteriota</taxon>
        <taxon>Stenosarchaea group</taxon>
        <taxon>Halobacteria</taxon>
        <taxon>Halobacteriales</taxon>
        <taxon>Haloferacaceae</taxon>
        <taxon>Natronocalculus</taxon>
    </lineage>
</organism>
<feature type="transmembrane region" description="Helical" evidence="3">
    <location>
        <begin position="63"/>
        <end position="87"/>
    </location>
</feature>
<feature type="transmembrane region" description="Helical" evidence="3">
    <location>
        <begin position="94"/>
        <end position="114"/>
    </location>
</feature>
<evidence type="ECO:0000313" key="6">
    <source>
        <dbReference type="Proteomes" id="UP001203207"/>
    </source>
</evidence>
<evidence type="ECO:0000256" key="3">
    <source>
        <dbReference type="SAM" id="Phobius"/>
    </source>
</evidence>
<evidence type="ECO:0000256" key="1">
    <source>
        <dbReference type="ARBA" id="ARBA00022737"/>
    </source>
</evidence>
<dbReference type="PANTHER" id="PTHR22777">
    <property type="entry name" value="HEMOLYSIN-RELATED"/>
    <property type="match status" value="1"/>
</dbReference>
<dbReference type="EMBL" id="JAKRVX010000004">
    <property type="protein sequence ID" value="MCL9817569.1"/>
    <property type="molecule type" value="Genomic_DNA"/>
</dbReference>
<name>A0AAE3FYC7_9EURY</name>
<feature type="domain" description="CNNM transmembrane" evidence="4">
    <location>
        <begin position="3"/>
        <end position="171"/>
    </location>
</feature>
<keyword evidence="2" id="KW-0129">CBS domain</keyword>
<feature type="transmembrane region" description="Helical" evidence="3">
    <location>
        <begin position="126"/>
        <end position="148"/>
    </location>
</feature>
<keyword evidence="6" id="KW-1185">Reference proteome</keyword>
<reference evidence="5" key="1">
    <citation type="journal article" date="2022" name="Syst. Appl. Microbiol.">
        <title>Natronocalculus amylovorans gen. nov., sp. nov., and Natranaeroarchaeum aerophilus sp. nov., dominant culturable amylolytic natronoarchaea from hypersaline soda lakes in southwestern Siberia.</title>
        <authorList>
            <person name="Sorokin D.Y."/>
            <person name="Elcheninov A.G."/>
            <person name="Khizhniak T.V."/>
            <person name="Koenen M."/>
            <person name="Bale N.J."/>
            <person name="Damste J.S.S."/>
            <person name="Kublanov I.V."/>
        </authorList>
    </citation>
    <scope>NUCLEOTIDE SEQUENCE</scope>
    <source>
        <strain evidence="5">AArc-St2</strain>
    </source>
</reference>
<dbReference type="AlphaFoldDB" id="A0AAE3FYC7"/>
<keyword evidence="3" id="KW-0472">Membrane</keyword>
<reference evidence="5" key="2">
    <citation type="submission" date="2022-02" db="EMBL/GenBank/DDBJ databases">
        <authorList>
            <person name="Elcheninov A.G."/>
            <person name="Sorokin D.Y."/>
            <person name="Kublanov I.V."/>
        </authorList>
    </citation>
    <scope>NUCLEOTIDE SEQUENCE</scope>
    <source>
        <strain evidence="5">AArc-St2</strain>
    </source>
</reference>
<dbReference type="PANTHER" id="PTHR22777:SF17">
    <property type="entry name" value="UPF0053 PROTEIN SLL0260"/>
    <property type="match status" value="1"/>
</dbReference>
<dbReference type="InterPro" id="IPR002550">
    <property type="entry name" value="CNNM"/>
</dbReference>
<sequence length="171" mass="18402">MDTIILLISGTIITCLLLLCSAFFSSSETAVFALPSDWVAQQATTDDPRAKALKKLHGDPHRLLVTLLVGNNIVNIAISSIITMLVIGYLPASVSVVVATILTSVIILLFGEIVPKAYGLANAQTWSLTIANPVRFVAWALSPLISIFDGITRRMSAFITVDTAIERPYSD</sequence>
<comment type="caution">
    <text evidence="5">The sequence shown here is derived from an EMBL/GenBank/DDBJ whole genome shotgun (WGS) entry which is preliminary data.</text>
</comment>
<keyword evidence="1" id="KW-0677">Repeat</keyword>
<keyword evidence="3" id="KW-1133">Transmembrane helix</keyword>
<proteinExistence type="predicted"/>
<dbReference type="Pfam" id="PF01595">
    <property type="entry name" value="CNNM"/>
    <property type="match status" value="1"/>
</dbReference>
<protein>
    <submittedName>
        <fullName evidence="5">DUF21 domain-containing protein</fullName>
    </submittedName>
</protein>